<dbReference type="Proteomes" id="UP001154282">
    <property type="component" value="Unassembled WGS sequence"/>
</dbReference>
<comment type="caution">
    <text evidence="1">The sequence shown here is derived from an EMBL/GenBank/DDBJ whole genome shotgun (WGS) entry which is preliminary data.</text>
</comment>
<accession>A0AAV0N2S4</accession>
<keyword evidence="2" id="KW-1185">Reference proteome</keyword>
<dbReference type="AlphaFoldDB" id="A0AAV0N2S4"/>
<gene>
    <name evidence="1" type="ORF">LITE_LOCUS31353</name>
</gene>
<proteinExistence type="predicted"/>
<organism evidence="1 2">
    <name type="scientific">Linum tenue</name>
    <dbReference type="NCBI Taxonomy" id="586396"/>
    <lineage>
        <taxon>Eukaryota</taxon>
        <taxon>Viridiplantae</taxon>
        <taxon>Streptophyta</taxon>
        <taxon>Embryophyta</taxon>
        <taxon>Tracheophyta</taxon>
        <taxon>Spermatophyta</taxon>
        <taxon>Magnoliopsida</taxon>
        <taxon>eudicotyledons</taxon>
        <taxon>Gunneridae</taxon>
        <taxon>Pentapetalae</taxon>
        <taxon>rosids</taxon>
        <taxon>fabids</taxon>
        <taxon>Malpighiales</taxon>
        <taxon>Linaceae</taxon>
        <taxon>Linum</taxon>
    </lineage>
</organism>
<reference evidence="1" key="1">
    <citation type="submission" date="2022-08" db="EMBL/GenBank/DDBJ databases">
        <authorList>
            <person name="Gutierrez-Valencia J."/>
        </authorList>
    </citation>
    <scope>NUCLEOTIDE SEQUENCE</scope>
</reference>
<evidence type="ECO:0000313" key="2">
    <source>
        <dbReference type="Proteomes" id="UP001154282"/>
    </source>
</evidence>
<evidence type="ECO:0000313" key="1">
    <source>
        <dbReference type="EMBL" id="CAI0452795.1"/>
    </source>
</evidence>
<sequence>MENNATNMLRKRPGASRCMVNVIPTRLKTAPNSPETRDEDRASLPISELVSLSSWTSCATTGNVVRDWMPVMPTMLLTVSLLSARAICCRWKRRPTASGMTMEATPMVMTFFPDRITMATSIFTAARNVKVQYPQIPTTSRVSWEASGNSVFRTKSVLARKALRHEGGDAEALENVIQGVADNVDEEDLEVEERQ</sequence>
<name>A0AAV0N2S4_9ROSI</name>
<dbReference type="EMBL" id="CAMGYJ010000007">
    <property type="protein sequence ID" value="CAI0452795.1"/>
    <property type="molecule type" value="Genomic_DNA"/>
</dbReference>
<protein>
    <submittedName>
        <fullName evidence="1">Uncharacterized protein</fullName>
    </submittedName>
</protein>